<dbReference type="EMBL" id="UPHL01000042">
    <property type="protein sequence ID" value="VAZ82908.1"/>
    <property type="molecule type" value="Genomic_DNA"/>
</dbReference>
<organism evidence="1 2">
    <name type="scientific">Mycobacterium persicum</name>
    <dbReference type="NCBI Taxonomy" id="1487726"/>
    <lineage>
        <taxon>Bacteria</taxon>
        <taxon>Bacillati</taxon>
        <taxon>Actinomycetota</taxon>
        <taxon>Actinomycetes</taxon>
        <taxon>Mycobacteriales</taxon>
        <taxon>Mycobacteriaceae</taxon>
        <taxon>Mycobacterium</taxon>
    </lineage>
</organism>
<comment type="caution">
    <text evidence="1">The sequence shown here is derived from an EMBL/GenBank/DDBJ whole genome shotgun (WGS) entry which is preliminary data.</text>
</comment>
<sequence>MSVAGGHSEEFDARWFGWVNPAAKAVRAAREFGDTVSAVATSWPMPSEYLAEQPVPEVATGVKPNDGPDNAATLSTARAHRLQAVDAALYSDLVGSDE</sequence>
<dbReference type="AlphaFoldDB" id="A0AB38UQY0"/>
<accession>A0AB38UQY0</accession>
<gene>
    <name evidence="1" type="ORF">LAUMK42_01718</name>
</gene>
<proteinExistence type="predicted"/>
<evidence type="ECO:0000313" key="1">
    <source>
        <dbReference type="EMBL" id="VAZ82908.1"/>
    </source>
</evidence>
<evidence type="ECO:0000313" key="2">
    <source>
        <dbReference type="Proteomes" id="UP000279331"/>
    </source>
</evidence>
<reference evidence="1 2" key="1">
    <citation type="submission" date="2018-09" db="EMBL/GenBank/DDBJ databases">
        <authorList>
            <person name="Tagini F."/>
        </authorList>
    </citation>
    <scope>NUCLEOTIDE SEQUENCE [LARGE SCALE GENOMIC DNA]</scope>
    <source>
        <strain evidence="1 2">MK42</strain>
    </source>
</reference>
<name>A0AB38UQY0_9MYCO</name>
<dbReference type="Proteomes" id="UP000279331">
    <property type="component" value="Unassembled WGS sequence"/>
</dbReference>
<protein>
    <submittedName>
        <fullName evidence="1">Uncharacterized protein</fullName>
    </submittedName>
</protein>